<gene>
    <name evidence="3" type="ordered locus">TP03_0040</name>
</gene>
<dbReference type="VEuPathDB" id="PiroplasmaDB:TpMuguga_03g00040"/>
<dbReference type="RefSeq" id="XP_763059.1">
    <property type="nucleotide sequence ID" value="XM_757966.1"/>
</dbReference>
<feature type="chain" id="PRO_5004241293" evidence="2">
    <location>
        <begin position="19"/>
        <end position="437"/>
    </location>
</feature>
<evidence type="ECO:0000313" key="3">
    <source>
        <dbReference type="EMBL" id="EAN30776.1"/>
    </source>
</evidence>
<dbReference type="KEGG" id="tpv:TP03_0040"/>
<dbReference type="GeneID" id="3499959"/>
<dbReference type="InParanoid" id="Q4MZA7"/>
<dbReference type="Proteomes" id="UP000001949">
    <property type="component" value="Unassembled WGS sequence"/>
</dbReference>
<dbReference type="AlphaFoldDB" id="Q4MZA7"/>
<organism evidence="3 4">
    <name type="scientific">Theileria parva</name>
    <name type="common">East coast fever infection agent</name>
    <dbReference type="NCBI Taxonomy" id="5875"/>
    <lineage>
        <taxon>Eukaryota</taxon>
        <taxon>Sar</taxon>
        <taxon>Alveolata</taxon>
        <taxon>Apicomplexa</taxon>
        <taxon>Aconoidasida</taxon>
        <taxon>Piroplasmida</taxon>
        <taxon>Theileriidae</taxon>
        <taxon>Theileria</taxon>
    </lineage>
</organism>
<dbReference type="EMBL" id="AAGK01000005">
    <property type="protein sequence ID" value="EAN30776.1"/>
    <property type="molecule type" value="Genomic_DNA"/>
</dbReference>
<feature type="signal peptide" evidence="2">
    <location>
        <begin position="1"/>
        <end position="18"/>
    </location>
</feature>
<protein>
    <submittedName>
        <fullName evidence="3">Uncharacterized protein</fullName>
    </submittedName>
</protein>
<dbReference type="eggNOG" id="ENOG502TMWC">
    <property type="taxonomic scope" value="Eukaryota"/>
</dbReference>
<sequence>MRKLLMLLTVLCTNIVGGVNYEFESWDGLFEDLCVRNPDAGVRVNATDALRLGMVHRARNAEKLIETLDRISSGLRNKLYKASEHMSYINKLSNLEVKLSENKELQEIITEFNTLEKEQQMFDNEYQKLIPILRHIKLTANNIQHIVEPVHIPTGGSPTLGSTVGSGAVETTGEPDTVKPGVKSTGEPGVEYVTGGSGGVSDPLLNHSELNKMKYSNTEKDEEDEEEEESEESEEKEDEEKKSGHGLVCGREKLSVLLSGLNEKITEFNSIFEPNSVEKWEGIVYELEQLNKKLTNFIDFCLSHYESLEHELKSKQTYADLSEKLKQLSDQMDKNYINGVFTQGTEGISEGIGEGTDGISEGIREGTEGIGEGTKGTKGTEGVGVTEGTEGTVGDEECEDVLREVGAVERVKNLKSNGFLGVKVEILLLVTFLTYFL</sequence>
<feature type="compositionally biased region" description="Acidic residues" evidence="1">
    <location>
        <begin position="220"/>
        <end position="238"/>
    </location>
</feature>
<proteinExistence type="predicted"/>
<evidence type="ECO:0000256" key="2">
    <source>
        <dbReference type="SAM" id="SignalP"/>
    </source>
</evidence>
<name>Q4MZA7_THEPA</name>
<dbReference type="OMA" id="INIESWQ"/>
<feature type="region of interest" description="Disordered" evidence="1">
    <location>
        <begin position="163"/>
        <end position="246"/>
    </location>
</feature>
<feature type="compositionally biased region" description="Gly residues" evidence="1">
    <location>
        <begin position="368"/>
        <end position="382"/>
    </location>
</feature>
<accession>Q4MZA7</accession>
<comment type="caution">
    <text evidence="3">The sequence shown here is derived from an EMBL/GenBank/DDBJ whole genome shotgun (WGS) entry which is preliminary data.</text>
</comment>
<feature type="region of interest" description="Disordered" evidence="1">
    <location>
        <begin position="366"/>
        <end position="392"/>
    </location>
</feature>
<feature type="compositionally biased region" description="Low complexity" evidence="1">
    <location>
        <begin position="383"/>
        <end position="392"/>
    </location>
</feature>
<evidence type="ECO:0000256" key="1">
    <source>
        <dbReference type="SAM" id="MobiDB-lite"/>
    </source>
</evidence>
<keyword evidence="4" id="KW-1185">Reference proteome</keyword>
<evidence type="ECO:0000313" key="4">
    <source>
        <dbReference type="Proteomes" id="UP000001949"/>
    </source>
</evidence>
<reference evidence="3 4" key="1">
    <citation type="journal article" date="2005" name="Science">
        <title>Genome sequence of Theileria parva, a bovine pathogen that transforms lymphocytes.</title>
        <authorList>
            <person name="Gardner M.J."/>
            <person name="Bishop R."/>
            <person name="Shah T."/>
            <person name="de Villiers E.P."/>
            <person name="Carlton J.M."/>
            <person name="Hall N."/>
            <person name="Ren Q."/>
            <person name="Paulsen I.T."/>
            <person name="Pain A."/>
            <person name="Berriman M."/>
            <person name="Wilson R.J.M."/>
            <person name="Sato S."/>
            <person name="Ralph S.A."/>
            <person name="Mann D.J."/>
            <person name="Xiong Z."/>
            <person name="Shallom S.J."/>
            <person name="Weidman J."/>
            <person name="Jiang L."/>
            <person name="Lynn J."/>
            <person name="Weaver B."/>
            <person name="Shoaibi A."/>
            <person name="Domingo A.R."/>
            <person name="Wasawo D."/>
            <person name="Crabtree J."/>
            <person name="Wortman J.R."/>
            <person name="Haas B."/>
            <person name="Angiuoli S.V."/>
            <person name="Creasy T.H."/>
            <person name="Lu C."/>
            <person name="Suh B."/>
            <person name="Silva J.C."/>
            <person name="Utterback T.R."/>
            <person name="Feldblyum T.V."/>
            <person name="Pertea M."/>
            <person name="Allen J."/>
            <person name="Nierman W.C."/>
            <person name="Taracha E.L.N."/>
            <person name="Salzberg S.L."/>
            <person name="White O.R."/>
            <person name="Fitzhugh H.A."/>
            <person name="Morzaria S."/>
            <person name="Venter J.C."/>
            <person name="Fraser C.M."/>
            <person name="Nene V."/>
        </authorList>
    </citation>
    <scope>NUCLEOTIDE SEQUENCE [LARGE SCALE GENOMIC DNA]</scope>
    <source>
        <strain evidence="3 4">Muguga</strain>
    </source>
</reference>
<keyword evidence="2" id="KW-0732">Signal</keyword>